<organism evidence="1 2">
    <name type="scientific">Pristionchus entomophagus</name>
    <dbReference type="NCBI Taxonomy" id="358040"/>
    <lineage>
        <taxon>Eukaryota</taxon>
        <taxon>Metazoa</taxon>
        <taxon>Ecdysozoa</taxon>
        <taxon>Nematoda</taxon>
        <taxon>Chromadorea</taxon>
        <taxon>Rhabditida</taxon>
        <taxon>Rhabditina</taxon>
        <taxon>Diplogasteromorpha</taxon>
        <taxon>Diplogasteroidea</taxon>
        <taxon>Neodiplogasteridae</taxon>
        <taxon>Pristionchus</taxon>
    </lineage>
</organism>
<feature type="non-terminal residue" evidence="1">
    <location>
        <position position="80"/>
    </location>
</feature>
<protein>
    <recommendedName>
        <fullName evidence="3">GNAT family N-acetyltransferase</fullName>
    </recommendedName>
</protein>
<dbReference type="Gene3D" id="3.40.630.30">
    <property type="match status" value="1"/>
</dbReference>
<sequence length="80" mass="9194">LSKYSFEPVTIQDKEAIMEVSLEHFFTLEPHMRAFGITVETGRNLIDSAVSKSLTFPYSYKVVHKESEKIIGMRLITEVE</sequence>
<feature type="non-terminal residue" evidence="1">
    <location>
        <position position="1"/>
    </location>
</feature>
<keyword evidence="2" id="KW-1185">Reference proteome</keyword>
<dbReference type="Proteomes" id="UP001432027">
    <property type="component" value="Unassembled WGS sequence"/>
</dbReference>
<evidence type="ECO:0000313" key="1">
    <source>
        <dbReference type="EMBL" id="GMS91579.1"/>
    </source>
</evidence>
<name>A0AAV5T8D7_9BILA</name>
<dbReference type="PANTHER" id="PTHR20905:SF30">
    <property type="entry name" value="N-ACETYLTRANSFERASE DOMAIN-CONTAINING PROTEIN"/>
    <property type="match status" value="1"/>
</dbReference>
<dbReference type="GO" id="GO:0008080">
    <property type="term" value="F:N-acetyltransferase activity"/>
    <property type="evidence" value="ECO:0007669"/>
    <property type="project" value="TreeGrafter"/>
</dbReference>
<evidence type="ECO:0000313" key="2">
    <source>
        <dbReference type="Proteomes" id="UP001432027"/>
    </source>
</evidence>
<gene>
    <name evidence="1" type="ORF">PENTCL1PPCAC_13754</name>
</gene>
<dbReference type="PANTHER" id="PTHR20905">
    <property type="entry name" value="N-ACETYLTRANSFERASE-RELATED"/>
    <property type="match status" value="1"/>
</dbReference>
<reference evidence="1" key="1">
    <citation type="submission" date="2023-10" db="EMBL/GenBank/DDBJ databases">
        <title>Genome assembly of Pristionchus species.</title>
        <authorList>
            <person name="Yoshida K."/>
            <person name="Sommer R.J."/>
        </authorList>
    </citation>
    <scope>NUCLEOTIDE SEQUENCE</scope>
    <source>
        <strain evidence="1">RS0144</strain>
    </source>
</reference>
<dbReference type="AlphaFoldDB" id="A0AAV5T8D7"/>
<accession>A0AAV5T8D7</accession>
<proteinExistence type="predicted"/>
<dbReference type="EMBL" id="BTSX01000003">
    <property type="protein sequence ID" value="GMS91579.1"/>
    <property type="molecule type" value="Genomic_DNA"/>
</dbReference>
<comment type="caution">
    <text evidence="1">The sequence shown here is derived from an EMBL/GenBank/DDBJ whole genome shotgun (WGS) entry which is preliminary data.</text>
</comment>
<evidence type="ECO:0008006" key="3">
    <source>
        <dbReference type="Google" id="ProtNLM"/>
    </source>
</evidence>